<feature type="site" description="Contributes to substrate recognition" evidence="10">
    <location>
        <position position="110"/>
    </location>
</feature>
<comment type="cofactor">
    <cofactor evidence="11">
        <name>Mg(2+)</name>
        <dbReference type="ChEBI" id="CHEBI:18420"/>
    </cofactor>
</comment>
<evidence type="ECO:0000256" key="9">
    <source>
        <dbReference type="PIRSR" id="PIRSR004682-2"/>
    </source>
</evidence>
<sequence length="176" mass="19197">MSSPVAFFDRDGTLIEDQQYAFDATRIRWQPGAFEALRSLVSQGWRSIVVTNQSAVARGFCKEEDVHAFHSAMSHNASSVGAVISAFEFCPFHKDAKVAEYRASNHPDRKPNPGMILRNLPSDPNARAMSFLVGDKSSDIAAAEAAGIDGYLYNPGDDLAALVEFAVAEARIKCKK</sequence>
<dbReference type="Pfam" id="PF13242">
    <property type="entry name" value="Hydrolase_like"/>
    <property type="match status" value="1"/>
</dbReference>
<evidence type="ECO:0000256" key="2">
    <source>
        <dbReference type="ARBA" id="ARBA00022490"/>
    </source>
</evidence>
<feature type="binding site" evidence="9">
    <location>
        <begin position="109"/>
        <end position="110"/>
    </location>
    <ligand>
        <name>substrate</name>
    </ligand>
</feature>
<dbReference type="RefSeq" id="WP_164356003.1">
    <property type="nucleotide sequence ID" value="NZ_JAABNT010000027.1"/>
</dbReference>
<keyword evidence="5 7" id="KW-0119">Carbohydrate metabolism</keyword>
<dbReference type="InterPro" id="IPR004446">
    <property type="entry name" value="Heptose_bisP_phosphatase"/>
</dbReference>
<proteinExistence type="inferred from homology"/>
<dbReference type="Gene3D" id="3.40.50.1000">
    <property type="entry name" value="HAD superfamily/HAD-like"/>
    <property type="match status" value="1"/>
</dbReference>
<feature type="binding site" evidence="11">
    <location>
        <position position="9"/>
    </location>
    <ligand>
        <name>Mg(2+)</name>
        <dbReference type="ChEBI" id="CHEBI:18420"/>
    </ligand>
</feature>
<feature type="binding site" evidence="11">
    <location>
        <position position="11"/>
    </location>
    <ligand>
        <name>Mg(2+)</name>
        <dbReference type="ChEBI" id="CHEBI:18420"/>
    </ligand>
</feature>
<dbReference type="EC" id="3.1.3.-" evidence="7"/>
<dbReference type="InterPro" id="IPR036412">
    <property type="entry name" value="HAD-like_sf"/>
</dbReference>
<dbReference type="AlphaFoldDB" id="A0A6P0CHP4"/>
<feature type="binding site" evidence="9">
    <location>
        <begin position="51"/>
        <end position="54"/>
    </location>
    <ligand>
        <name>substrate</name>
    </ligand>
</feature>
<dbReference type="NCBIfam" id="TIGR01662">
    <property type="entry name" value="HAD-SF-IIIA"/>
    <property type="match status" value="1"/>
</dbReference>
<dbReference type="PANTHER" id="PTHR42891">
    <property type="entry name" value="D-GLYCERO-BETA-D-MANNO-HEPTOSE-1,7-BISPHOSPHATE 7-PHOSPHATASE"/>
    <property type="match status" value="1"/>
</dbReference>
<evidence type="ECO:0000256" key="11">
    <source>
        <dbReference type="PIRSR" id="PIRSR004682-4"/>
    </source>
</evidence>
<keyword evidence="13" id="KW-1185">Reference proteome</keyword>
<feature type="binding site" evidence="9">
    <location>
        <begin position="9"/>
        <end position="11"/>
    </location>
    <ligand>
        <name>substrate</name>
    </ligand>
</feature>
<keyword evidence="2 7" id="KW-0963">Cytoplasm</keyword>
<evidence type="ECO:0000313" key="13">
    <source>
        <dbReference type="Proteomes" id="UP000468591"/>
    </source>
</evidence>
<name>A0A6P0CHP4_9RHOB</name>
<feature type="binding site" evidence="9">
    <location>
        <begin position="17"/>
        <end position="20"/>
    </location>
    <ligand>
        <name>substrate</name>
    </ligand>
</feature>
<dbReference type="EMBL" id="JAABNT010000027">
    <property type="protein sequence ID" value="NEK24910.1"/>
    <property type="molecule type" value="Genomic_DNA"/>
</dbReference>
<evidence type="ECO:0000256" key="1">
    <source>
        <dbReference type="ARBA" id="ARBA00004496"/>
    </source>
</evidence>
<keyword evidence="11" id="KW-0862">Zinc</keyword>
<keyword evidence="3 11" id="KW-0479">Metal-binding</keyword>
<feature type="binding site" evidence="11">
    <location>
        <position position="90"/>
    </location>
    <ligand>
        <name>Zn(2+)</name>
        <dbReference type="ChEBI" id="CHEBI:29105"/>
    </ligand>
</feature>
<dbReference type="PIRSF" id="PIRSF004682">
    <property type="entry name" value="GmhB"/>
    <property type="match status" value="1"/>
</dbReference>
<dbReference type="SUPFAM" id="SSF56784">
    <property type="entry name" value="HAD-like"/>
    <property type="match status" value="1"/>
</dbReference>
<feature type="site" description="Stabilizes the phosphoryl group" evidence="10">
    <location>
        <position position="51"/>
    </location>
</feature>
<evidence type="ECO:0000256" key="3">
    <source>
        <dbReference type="ARBA" id="ARBA00022723"/>
    </source>
</evidence>
<dbReference type="InterPro" id="IPR006549">
    <property type="entry name" value="HAD-SF_hydro_IIIA"/>
</dbReference>
<accession>A0A6P0CHP4</accession>
<feature type="binding site" evidence="11">
    <location>
        <position position="135"/>
    </location>
    <ligand>
        <name>Mg(2+)</name>
        <dbReference type="ChEBI" id="CHEBI:18420"/>
    </ligand>
</feature>
<gene>
    <name evidence="12" type="ORF">GV827_21295</name>
</gene>
<keyword evidence="11" id="KW-0460">Magnesium</keyword>
<dbReference type="NCBIfam" id="TIGR01656">
    <property type="entry name" value="Histidinol-ppas"/>
    <property type="match status" value="1"/>
</dbReference>
<dbReference type="GO" id="GO:0005975">
    <property type="term" value="P:carbohydrate metabolic process"/>
    <property type="evidence" value="ECO:0007669"/>
    <property type="project" value="InterPro"/>
</dbReference>
<keyword evidence="4 7" id="KW-0378">Hydrolase</keyword>
<evidence type="ECO:0000256" key="4">
    <source>
        <dbReference type="ARBA" id="ARBA00022801"/>
    </source>
</evidence>
<evidence type="ECO:0000256" key="8">
    <source>
        <dbReference type="PIRSR" id="PIRSR004682-1"/>
    </source>
</evidence>
<feature type="binding site" evidence="9">
    <location>
        <position position="136"/>
    </location>
    <ligand>
        <name>substrate</name>
    </ligand>
</feature>
<evidence type="ECO:0000256" key="7">
    <source>
        <dbReference type="PIRNR" id="PIRNR004682"/>
    </source>
</evidence>
<evidence type="ECO:0000313" key="12">
    <source>
        <dbReference type="EMBL" id="NEK24910.1"/>
    </source>
</evidence>
<dbReference type="InterPro" id="IPR006543">
    <property type="entry name" value="Histidinol-phos"/>
</dbReference>
<organism evidence="12 13">
    <name type="scientific">Sulfitobacter sediminilitoris</name>
    <dbReference type="NCBI Taxonomy" id="2698830"/>
    <lineage>
        <taxon>Bacteria</taxon>
        <taxon>Pseudomonadati</taxon>
        <taxon>Pseudomonadota</taxon>
        <taxon>Alphaproteobacteria</taxon>
        <taxon>Rhodobacterales</taxon>
        <taxon>Roseobacteraceae</taxon>
        <taxon>Sulfitobacter</taxon>
    </lineage>
</organism>
<reference evidence="12 13" key="1">
    <citation type="submission" date="2020-01" db="EMBL/GenBank/DDBJ databases">
        <title>Sulfitobacter sediminilitoris sp. nov., isolated from a tidal flat.</title>
        <authorList>
            <person name="Park S."/>
            <person name="Yoon J.-H."/>
        </authorList>
    </citation>
    <scope>NUCLEOTIDE SEQUENCE [LARGE SCALE GENOMIC DNA]</scope>
    <source>
        <strain evidence="12 13">JBTF-M27</strain>
    </source>
</reference>
<dbReference type="InterPro" id="IPR023214">
    <property type="entry name" value="HAD_sf"/>
</dbReference>
<comment type="cofactor">
    <cofactor evidence="11">
        <name>Zn(2+)</name>
        <dbReference type="ChEBI" id="CHEBI:29105"/>
    </cofactor>
</comment>
<dbReference type="GO" id="GO:0005737">
    <property type="term" value="C:cytoplasm"/>
    <property type="evidence" value="ECO:0007669"/>
    <property type="project" value="UniProtKB-SubCell"/>
</dbReference>
<evidence type="ECO:0000256" key="10">
    <source>
        <dbReference type="PIRSR" id="PIRSR004682-3"/>
    </source>
</evidence>
<comment type="subcellular location">
    <subcellularLocation>
        <location evidence="1 7">Cytoplasm</location>
    </subcellularLocation>
</comment>
<comment type="caution">
    <text evidence="12">The sequence shown here is derived from an EMBL/GenBank/DDBJ whole genome shotgun (WGS) entry which is preliminary data.</text>
</comment>
<feature type="active site" description="Nucleophile" evidence="8">
    <location>
        <position position="11"/>
    </location>
</feature>
<comment type="similarity">
    <text evidence="7">Belongs to the gmhB family.</text>
</comment>
<dbReference type="PANTHER" id="PTHR42891:SF1">
    <property type="entry name" value="D-GLYCERO-BETA-D-MANNO-HEPTOSE-1,7-BISPHOSPHATE 7-PHOSPHATASE"/>
    <property type="match status" value="1"/>
</dbReference>
<evidence type="ECO:0000256" key="5">
    <source>
        <dbReference type="ARBA" id="ARBA00023277"/>
    </source>
</evidence>
<feature type="binding site" evidence="11">
    <location>
        <position position="136"/>
    </location>
    <ligand>
        <name>Mg(2+)</name>
        <dbReference type="ChEBI" id="CHEBI:18420"/>
    </ligand>
</feature>
<dbReference type="Proteomes" id="UP000468591">
    <property type="component" value="Unassembled WGS sequence"/>
</dbReference>
<protein>
    <recommendedName>
        <fullName evidence="6 7">D,D-heptose 1,7-bisphosphate phosphatase</fullName>
        <ecNumber evidence="7">3.1.3.-</ecNumber>
    </recommendedName>
</protein>
<feature type="active site" description="Nucleophile" evidence="8">
    <location>
        <position position="9"/>
    </location>
</feature>
<feature type="site" description="Contributes to substrate recognition" evidence="10">
    <location>
        <position position="109"/>
    </location>
</feature>
<dbReference type="GO" id="GO:0016791">
    <property type="term" value="F:phosphatase activity"/>
    <property type="evidence" value="ECO:0007669"/>
    <property type="project" value="InterPro"/>
</dbReference>
<dbReference type="GO" id="GO:0046872">
    <property type="term" value="F:metal ion binding"/>
    <property type="evidence" value="ECO:0007669"/>
    <property type="project" value="UniProtKB-KW"/>
</dbReference>
<evidence type="ECO:0000256" key="6">
    <source>
        <dbReference type="ARBA" id="ARBA00031828"/>
    </source>
</evidence>